<keyword evidence="2" id="KW-0472">Membrane</keyword>
<evidence type="ECO:0000256" key="2">
    <source>
        <dbReference type="SAM" id="Phobius"/>
    </source>
</evidence>
<keyword evidence="2" id="KW-1133">Transmembrane helix</keyword>
<evidence type="ECO:0000313" key="3">
    <source>
        <dbReference type="EMBL" id="GIG77204.1"/>
    </source>
</evidence>
<evidence type="ECO:0000313" key="4">
    <source>
        <dbReference type="Proteomes" id="UP000630097"/>
    </source>
</evidence>
<protein>
    <submittedName>
        <fullName evidence="3">Uncharacterized protein</fullName>
    </submittedName>
</protein>
<dbReference type="RefSeq" id="WP_203880701.1">
    <property type="nucleotide sequence ID" value="NZ_BAABHH010000001.1"/>
</dbReference>
<feature type="region of interest" description="Disordered" evidence="1">
    <location>
        <begin position="29"/>
        <end position="56"/>
    </location>
</feature>
<gene>
    <name evidence="3" type="ORF">Pka01_03310</name>
</gene>
<reference evidence="3 4" key="1">
    <citation type="submission" date="2021-01" db="EMBL/GenBank/DDBJ databases">
        <title>Whole genome shotgun sequence of Planotetraspora kaengkrachanensis NBRC 104272.</title>
        <authorList>
            <person name="Komaki H."/>
            <person name="Tamura T."/>
        </authorList>
    </citation>
    <scope>NUCLEOTIDE SEQUENCE [LARGE SCALE GENOMIC DNA]</scope>
    <source>
        <strain evidence="3 4">NBRC 104272</strain>
    </source>
</reference>
<feature type="transmembrane region" description="Helical" evidence="2">
    <location>
        <begin position="60"/>
        <end position="81"/>
    </location>
</feature>
<comment type="caution">
    <text evidence="3">The sequence shown here is derived from an EMBL/GenBank/DDBJ whole genome shotgun (WGS) entry which is preliminary data.</text>
</comment>
<organism evidence="3 4">
    <name type="scientific">Planotetraspora kaengkrachanensis</name>
    <dbReference type="NCBI Taxonomy" id="575193"/>
    <lineage>
        <taxon>Bacteria</taxon>
        <taxon>Bacillati</taxon>
        <taxon>Actinomycetota</taxon>
        <taxon>Actinomycetes</taxon>
        <taxon>Streptosporangiales</taxon>
        <taxon>Streptosporangiaceae</taxon>
        <taxon>Planotetraspora</taxon>
    </lineage>
</organism>
<sequence length="367" mass="38743">MRPKDPDDIDARFEALIAQFDKDEIRRLVEEAEGVAGDPQEEPGEEPPPTPPRRVDRRGMLPVVVIVLSGLVVFIGLVISLRPGMLGDPGPGDTPSPRYGEAPTAARADPILTPIADDGAGQELPRLADPFAGSPAAAFADGTAGLETPPARALGGLTEEEVGAALTRVRRLLAAAYLDPATVRGGTPDAFVKLLDPGQRRWFARHLDKAGASDTRTWVFSLDPRTAEPNGDTVKVNGETTIGTARGRAGAGAKGHRGVTIKADYLFVYAVRPPGDQVTTMRVVAHYVVRFSAHRDGGRLVVMVDGVTRDTFGTRCDARGGAQDGFVRPGLPGSPGETRPSGTPIDPYDRKESRAGGGHGCRPTTAT</sequence>
<keyword evidence="2" id="KW-0812">Transmembrane</keyword>
<name>A0A8J3LT62_9ACTN</name>
<dbReference type="EMBL" id="BONV01000001">
    <property type="protein sequence ID" value="GIG77204.1"/>
    <property type="molecule type" value="Genomic_DNA"/>
</dbReference>
<feature type="region of interest" description="Disordered" evidence="1">
    <location>
        <begin position="320"/>
        <end position="367"/>
    </location>
</feature>
<accession>A0A8J3LT62</accession>
<evidence type="ECO:0000256" key="1">
    <source>
        <dbReference type="SAM" id="MobiDB-lite"/>
    </source>
</evidence>
<dbReference type="Proteomes" id="UP000630097">
    <property type="component" value="Unassembled WGS sequence"/>
</dbReference>
<proteinExistence type="predicted"/>
<keyword evidence="4" id="KW-1185">Reference proteome</keyword>
<dbReference type="AlphaFoldDB" id="A0A8J3LT62"/>